<protein>
    <submittedName>
        <fullName evidence="1">Uncharacterized protein</fullName>
    </submittedName>
</protein>
<organism evidence="1">
    <name type="scientific">viral metagenome</name>
    <dbReference type="NCBI Taxonomy" id="1070528"/>
    <lineage>
        <taxon>unclassified sequences</taxon>
        <taxon>metagenomes</taxon>
        <taxon>organismal metagenomes</taxon>
    </lineage>
</organism>
<dbReference type="AlphaFoldDB" id="A0A6M3IFE8"/>
<dbReference type="EMBL" id="MT141184">
    <property type="protein sequence ID" value="QJA55837.1"/>
    <property type="molecule type" value="Genomic_DNA"/>
</dbReference>
<reference evidence="1" key="1">
    <citation type="submission" date="2020-03" db="EMBL/GenBank/DDBJ databases">
        <title>The deep terrestrial virosphere.</title>
        <authorList>
            <person name="Holmfeldt K."/>
            <person name="Nilsson E."/>
            <person name="Simone D."/>
            <person name="Lopez-Fernandez M."/>
            <person name="Wu X."/>
            <person name="de Brujin I."/>
            <person name="Lundin D."/>
            <person name="Andersson A."/>
            <person name="Bertilsson S."/>
            <person name="Dopson M."/>
        </authorList>
    </citation>
    <scope>NUCLEOTIDE SEQUENCE</scope>
    <source>
        <strain evidence="1">MM415B01983</strain>
    </source>
</reference>
<accession>A0A6M3IFE8</accession>
<proteinExistence type="predicted"/>
<sequence>MIELRGIIIDSPDGTQRIRLVARSERGDNYTTLEFPSSLSLSRGQLIKFLGETYSLPPGEIRIAPHIDIKEK</sequence>
<name>A0A6M3IFE8_9ZZZZ</name>
<gene>
    <name evidence="1" type="ORF">MM415B01983_0018</name>
</gene>
<evidence type="ECO:0000313" key="1">
    <source>
        <dbReference type="EMBL" id="QJA55837.1"/>
    </source>
</evidence>